<name>A0A1L3ZTS7_9SPHN</name>
<dbReference type="InterPro" id="IPR050484">
    <property type="entry name" value="Transf_Hexapept/Carb_Anhydrase"/>
</dbReference>
<dbReference type="STRING" id="1921510.BSL82_06760"/>
<dbReference type="OrthoDB" id="9803036at2"/>
<sequence>MTDVTILPFGGVTPSIAGSAFIAPGCRIIGDVRIGEETSIWYNCVVRGDVNFITIGDRTNIQDGSVIHVTTRLHGTEIGDDVLIGHLAMIHGCKLHNHAFVGLGAIVMDGCEIEPDGMLAAGGLLSPGKRIPSGQLWAGRPAKYVRDLTVEQIVNQRMGAKHYVDNARAHMAALNAKKPTPA</sequence>
<dbReference type="InterPro" id="IPR011004">
    <property type="entry name" value="Trimer_LpxA-like_sf"/>
</dbReference>
<dbReference type="Proteomes" id="UP000182063">
    <property type="component" value="Chromosome"/>
</dbReference>
<dbReference type="PANTHER" id="PTHR13061:SF29">
    <property type="entry name" value="GAMMA CARBONIC ANHYDRASE-LIKE 1, MITOCHONDRIAL-RELATED"/>
    <property type="match status" value="1"/>
</dbReference>
<evidence type="ECO:0000313" key="2">
    <source>
        <dbReference type="Proteomes" id="UP000182063"/>
    </source>
</evidence>
<dbReference type="RefSeq" id="WP_072596598.1">
    <property type="nucleotide sequence ID" value="NZ_CP018221.1"/>
</dbReference>
<dbReference type="AlphaFoldDB" id="A0A1L3ZTS7"/>
<dbReference type="PANTHER" id="PTHR13061">
    <property type="entry name" value="DYNACTIN SUBUNIT P25"/>
    <property type="match status" value="1"/>
</dbReference>
<reference evidence="2" key="1">
    <citation type="submission" date="2016-11" db="EMBL/GenBank/DDBJ databases">
        <title>Complete Genome Sequence of alachlor-degrading Sphingomonas sp. strain JJ-A5.</title>
        <authorList>
            <person name="Lee H."/>
            <person name="Ka J.-O."/>
        </authorList>
    </citation>
    <scope>NUCLEOTIDE SEQUENCE [LARGE SCALE GENOMIC DNA]</scope>
    <source>
        <strain evidence="2">JJ-A5</strain>
    </source>
</reference>
<evidence type="ECO:0000313" key="1">
    <source>
        <dbReference type="EMBL" id="API59046.1"/>
    </source>
</evidence>
<dbReference type="SUPFAM" id="SSF51161">
    <property type="entry name" value="Trimeric LpxA-like enzymes"/>
    <property type="match status" value="1"/>
</dbReference>
<dbReference type="KEGG" id="sphj:BSL82_06760"/>
<protein>
    <submittedName>
        <fullName evidence="1">Gamma carbonic anhydrase family protein</fullName>
    </submittedName>
</protein>
<dbReference type="Gene3D" id="2.160.10.10">
    <property type="entry name" value="Hexapeptide repeat proteins"/>
    <property type="match status" value="1"/>
</dbReference>
<accession>A0A1L3ZTS7</accession>
<keyword evidence="2" id="KW-1185">Reference proteome</keyword>
<dbReference type="EMBL" id="CP018221">
    <property type="protein sequence ID" value="API59046.1"/>
    <property type="molecule type" value="Genomic_DNA"/>
</dbReference>
<dbReference type="CDD" id="cd04645">
    <property type="entry name" value="LbH_gamma_CA_like"/>
    <property type="match status" value="1"/>
</dbReference>
<gene>
    <name evidence="1" type="ORF">BSL82_06760</name>
</gene>
<organism evidence="1 2">
    <name type="scientific">Tardibacter chloracetimidivorans</name>
    <dbReference type="NCBI Taxonomy" id="1921510"/>
    <lineage>
        <taxon>Bacteria</taxon>
        <taxon>Pseudomonadati</taxon>
        <taxon>Pseudomonadota</taxon>
        <taxon>Alphaproteobacteria</taxon>
        <taxon>Sphingomonadales</taxon>
        <taxon>Sphingomonadaceae</taxon>
        <taxon>Tardibacter</taxon>
    </lineage>
</organism>
<proteinExistence type="predicted"/>
<dbReference type="InterPro" id="IPR047324">
    <property type="entry name" value="LbH_gamma_CA-like"/>
</dbReference>